<gene>
    <name evidence="4" type="ORF">FBUS_03733</name>
</gene>
<dbReference type="PANTHER" id="PTHR45639">
    <property type="entry name" value="HSC70CB, ISOFORM G-RELATED"/>
    <property type="match status" value="1"/>
</dbReference>
<dbReference type="GO" id="GO:0034663">
    <property type="term" value="C:endoplasmic reticulum chaperone complex"/>
    <property type="evidence" value="ECO:0007669"/>
    <property type="project" value="TreeGrafter"/>
</dbReference>
<dbReference type="GO" id="GO:0005524">
    <property type="term" value="F:ATP binding"/>
    <property type="evidence" value="ECO:0007669"/>
    <property type="project" value="UniProtKB-KW"/>
</dbReference>
<dbReference type="Gene3D" id="3.30.30.30">
    <property type="match status" value="1"/>
</dbReference>
<evidence type="ECO:0000256" key="2">
    <source>
        <dbReference type="ARBA" id="ARBA00022741"/>
    </source>
</evidence>
<dbReference type="GO" id="GO:0140662">
    <property type="term" value="F:ATP-dependent protein folding chaperone"/>
    <property type="evidence" value="ECO:0007669"/>
    <property type="project" value="InterPro"/>
</dbReference>
<protein>
    <submittedName>
        <fullName evidence="4">Uncharacterized protein</fullName>
    </submittedName>
</protein>
<dbReference type="AlphaFoldDB" id="A0A8E0RLX6"/>
<dbReference type="InterPro" id="IPR013126">
    <property type="entry name" value="Hsp_70_fam"/>
</dbReference>
<reference evidence="4" key="1">
    <citation type="submission" date="2019-05" db="EMBL/GenBank/DDBJ databases">
        <title>Annotation for the trematode Fasciolopsis buski.</title>
        <authorList>
            <person name="Choi Y.-J."/>
        </authorList>
    </citation>
    <scope>NUCLEOTIDE SEQUENCE</scope>
    <source>
        <strain evidence="4">HT</strain>
        <tissue evidence="4">Whole worm</tissue>
    </source>
</reference>
<dbReference type="GO" id="GO:0030968">
    <property type="term" value="P:endoplasmic reticulum unfolded protein response"/>
    <property type="evidence" value="ECO:0007669"/>
    <property type="project" value="TreeGrafter"/>
</dbReference>
<name>A0A8E0RLX6_9TREM</name>
<keyword evidence="3" id="KW-0067">ATP-binding</keyword>
<organism evidence="4 5">
    <name type="scientific">Fasciolopsis buskii</name>
    <dbReference type="NCBI Taxonomy" id="27845"/>
    <lineage>
        <taxon>Eukaryota</taxon>
        <taxon>Metazoa</taxon>
        <taxon>Spiralia</taxon>
        <taxon>Lophotrochozoa</taxon>
        <taxon>Platyhelminthes</taxon>
        <taxon>Trematoda</taxon>
        <taxon>Digenea</taxon>
        <taxon>Plagiorchiida</taxon>
        <taxon>Echinostomata</taxon>
        <taxon>Echinostomatoidea</taxon>
        <taxon>Fasciolidae</taxon>
        <taxon>Fasciolopsis</taxon>
    </lineage>
</organism>
<keyword evidence="5" id="KW-1185">Reference proteome</keyword>
<dbReference type="PRINTS" id="PR00301">
    <property type="entry name" value="HEATSHOCK70"/>
</dbReference>
<keyword evidence="2" id="KW-0547">Nucleotide-binding</keyword>
<dbReference type="PROSITE" id="PS01036">
    <property type="entry name" value="HSP70_3"/>
    <property type="match status" value="1"/>
</dbReference>
<evidence type="ECO:0000256" key="3">
    <source>
        <dbReference type="ARBA" id="ARBA00022840"/>
    </source>
</evidence>
<dbReference type="InterPro" id="IPR043129">
    <property type="entry name" value="ATPase_NBD"/>
</dbReference>
<dbReference type="InterPro" id="IPR029047">
    <property type="entry name" value="HSP70_peptide-bd_sf"/>
</dbReference>
<dbReference type="Proteomes" id="UP000728185">
    <property type="component" value="Unassembled WGS sequence"/>
</dbReference>
<proteinExistence type="inferred from homology"/>
<dbReference type="OrthoDB" id="6271233at2759"/>
<comment type="caution">
    <text evidence="4">The sequence shown here is derived from an EMBL/GenBank/DDBJ whole genome shotgun (WGS) entry which is preliminary data.</text>
</comment>
<dbReference type="EMBL" id="LUCM01010930">
    <property type="protein sequence ID" value="KAA0184761.1"/>
    <property type="molecule type" value="Genomic_DNA"/>
</dbReference>
<dbReference type="PANTHER" id="PTHR45639:SF34">
    <property type="entry name" value="CHAPERONE PROTEIN DNAK"/>
    <property type="match status" value="1"/>
</dbReference>
<dbReference type="Gene3D" id="3.90.640.10">
    <property type="entry name" value="Actin, Chain A, domain 4"/>
    <property type="match status" value="1"/>
</dbReference>
<dbReference type="Pfam" id="PF00012">
    <property type="entry name" value="HSP70"/>
    <property type="match status" value="2"/>
</dbReference>
<evidence type="ECO:0000313" key="4">
    <source>
        <dbReference type="EMBL" id="KAA0184761.1"/>
    </source>
</evidence>
<accession>A0A8E0RLX6</accession>
<dbReference type="Gene3D" id="3.30.420.40">
    <property type="match status" value="2"/>
</dbReference>
<evidence type="ECO:0000256" key="1">
    <source>
        <dbReference type="ARBA" id="ARBA00007381"/>
    </source>
</evidence>
<dbReference type="SUPFAM" id="SSF53067">
    <property type="entry name" value="Actin-like ATPase domain"/>
    <property type="match status" value="2"/>
</dbReference>
<dbReference type="Gene3D" id="2.60.34.10">
    <property type="entry name" value="Substrate Binding Domain Of DNAk, Chain A, domain 1"/>
    <property type="match status" value="1"/>
</dbReference>
<comment type="similarity">
    <text evidence="1">Belongs to the heat shock protein 70 family.</text>
</comment>
<dbReference type="FunFam" id="3.90.640.10:FF:000003">
    <property type="entry name" value="Molecular chaperone DnaK"/>
    <property type="match status" value="1"/>
</dbReference>
<evidence type="ECO:0000313" key="5">
    <source>
        <dbReference type="Proteomes" id="UP000728185"/>
    </source>
</evidence>
<dbReference type="SUPFAM" id="SSF100920">
    <property type="entry name" value="Heat shock protein 70kD (HSP70), peptide-binding domain"/>
    <property type="match status" value="1"/>
</dbReference>
<sequence length="625" mass="71230">MSYLGIDLGSTHNSVVICREGHTQLYLIKDPLSQTSLISPCVTYGPHGWLIGARAEAEQENDRKGVVFGIKKLLALSLIEHGQKCSQFPFELIKTGHNQISIKIGHHVIQTNQFVQIMIHTFVQWAQKQYPMDPPIREVVLNMPHHFSQTQQDLFIKCARAVGVETVHIVDDQLAAAMVYQNTRQFTEPIKVMFFNQGATSFHLSVFRFSDSEEMTELGTVDDGQTGGDEFDQRLLTHVTRQRISKNSQTESENSLSWFEILKACKQAKHDLTTDSETTIRLPEDLSEDQTTLTCSRQLFERLNADLFAYFRLMMDSLLKKSGLRRSEVTEVVLVGGSTKIPKIHDILREYFGDRVKLNDELQFPHVFVCGAILRLAKLKDLDKLQLPEQTSVDCSYQADSSLESALPISNNLLLVEPIGFKVDDGAPVIMFNADSPLPARKDWIYKTQFDYQQPSTLNVWEGDWSCSMNTTVSIGVLHCPELPPTPKETPVFRITFEIEKLGDLTVSLIDLCTKSESRLTVKQYVTNRAKRSICDLRRLNRGRMNLDKEVRAIFRTLDSPIAQLRMRNDEREELKKKCSTIYSWLTSGEPITFAEIDKKRHELLNAWLIHVPELYISTDSSSEI</sequence>
<dbReference type="InterPro" id="IPR018181">
    <property type="entry name" value="Heat_shock_70_CS"/>
</dbReference>